<gene>
    <name evidence="1" type="ORF">C9I89_07970</name>
</gene>
<reference evidence="1 2" key="1">
    <citation type="submission" date="2018-03" db="EMBL/GenBank/DDBJ databases">
        <title>Whole genome sequencing of Histamine producing bacteria.</title>
        <authorList>
            <person name="Butler K."/>
        </authorList>
    </citation>
    <scope>NUCLEOTIDE SEQUENCE [LARGE SCALE GENOMIC DNA]</scope>
    <source>
        <strain evidence="1 2">DSM 16190</strain>
    </source>
</reference>
<proteinExistence type="predicted"/>
<name>A0A2T3N0B3_9GAMM</name>
<dbReference type="AlphaFoldDB" id="A0A2T3N0B3"/>
<accession>A0A2T3N0B3</accession>
<dbReference type="OrthoDB" id="6197979at2"/>
<sequence>MEISNLLNMDSKIVIGIINERLRLECSSMDELVSRYELDADELTEKMATIGYRYDPITNQFR</sequence>
<dbReference type="Pfam" id="PF14056">
    <property type="entry name" value="DUF4250"/>
    <property type="match status" value="1"/>
</dbReference>
<keyword evidence="2" id="KW-1185">Reference proteome</keyword>
<organism evidence="1 2">
    <name type="scientific">Photobacterium lipolyticum</name>
    <dbReference type="NCBI Taxonomy" id="266810"/>
    <lineage>
        <taxon>Bacteria</taxon>
        <taxon>Pseudomonadati</taxon>
        <taxon>Pseudomonadota</taxon>
        <taxon>Gammaproteobacteria</taxon>
        <taxon>Vibrionales</taxon>
        <taxon>Vibrionaceae</taxon>
        <taxon>Photobacterium</taxon>
    </lineage>
</organism>
<dbReference type="RefSeq" id="WP_107282826.1">
    <property type="nucleotide sequence ID" value="NZ_PYMC01000004.1"/>
</dbReference>
<protein>
    <submittedName>
        <fullName evidence="1">DUF4250 domain-containing protein</fullName>
    </submittedName>
</protein>
<comment type="caution">
    <text evidence="1">The sequence shown here is derived from an EMBL/GenBank/DDBJ whole genome shotgun (WGS) entry which is preliminary data.</text>
</comment>
<evidence type="ECO:0000313" key="2">
    <source>
        <dbReference type="Proteomes" id="UP000240904"/>
    </source>
</evidence>
<dbReference type="EMBL" id="PYMC01000004">
    <property type="protein sequence ID" value="PSW05675.1"/>
    <property type="molecule type" value="Genomic_DNA"/>
</dbReference>
<dbReference type="InterPro" id="IPR025346">
    <property type="entry name" value="DUF4250"/>
</dbReference>
<dbReference type="Proteomes" id="UP000240904">
    <property type="component" value="Unassembled WGS sequence"/>
</dbReference>
<evidence type="ECO:0000313" key="1">
    <source>
        <dbReference type="EMBL" id="PSW05675.1"/>
    </source>
</evidence>